<dbReference type="AlphaFoldDB" id="A0A1I6PP88"/>
<name>A0A1I6PP88_9BACL</name>
<accession>A0A1I6PP88</accession>
<dbReference type="RefSeq" id="WP_091833591.1">
    <property type="nucleotide sequence ID" value="NZ_FPAA01000002.1"/>
</dbReference>
<reference evidence="2" key="1">
    <citation type="submission" date="2016-10" db="EMBL/GenBank/DDBJ databases">
        <authorList>
            <person name="Varghese N."/>
            <person name="Submissions S."/>
        </authorList>
    </citation>
    <scope>NUCLEOTIDE SEQUENCE [LARGE SCALE GENOMIC DNA]</scope>
    <source>
        <strain evidence="2">DSM 45789</strain>
    </source>
</reference>
<keyword evidence="2" id="KW-1185">Reference proteome</keyword>
<dbReference type="EMBL" id="FPAA01000002">
    <property type="protein sequence ID" value="SFS41888.1"/>
    <property type="molecule type" value="Genomic_DNA"/>
</dbReference>
<gene>
    <name evidence="1" type="ORF">SAMN05444972_10239</name>
</gene>
<evidence type="ECO:0000313" key="1">
    <source>
        <dbReference type="EMBL" id="SFS41888.1"/>
    </source>
</evidence>
<organism evidence="1 2">
    <name type="scientific">Marininema halotolerans</name>
    <dbReference type="NCBI Taxonomy" id="1155944"/>
    <lineage>
        <taxon>Bacteria</taxon>
        <taxon>Bacillati</taxon>
        <taxon>Bacillota</taxon>
        <taxon>Bacilli</taxon>
        <taxon>Bacillales</taxon>
        <taxon>Thermoactinomycetaceae</taxon>
        <taxon>Marininema</taxon>
    </lineage>
</organism>
<dbReference type="SUPFAM" id="SSF89360">
    <property type="entry name" value="HesB-like domain"/>
    <property type="match status" value="1"/>
</dbReference>
<dbReference type="Proteomes" id="UP000198660">
    <property type="component" value="Unassembled WGS sequence"/>
</dbReference>
<evidence type="ECO:0000313" key="2">
    <source>
        <dbReference type="Proteomes" id="UP000198660"/>
    </source>
</evidence>
<protein>
    <submittedName>
        <fullName evidence="1">Uncharacterized protein YneR</fullName>
    </submittedName>
</protein>
<sequence>MSIEVTARALQWFQRELSLKEGDALRFDVRYDDAHSSGRNPHGFSLRLTMEKPRRPGIKTIVEGITFYIEEDELWFLDGNSLRVDYDVEDDELLYEIEDPV</sequence>
<proteinExistence type="predicted"/>
<dbReference type="OrthoDB" id="1645729at2"/>
<dbReference type="InterPro" id="IPR035903">
    <property type="entry name" value="HesB-like_dom_sf"/>
</dbReference>